<evidence type="ECO:0000259" key="10">
    <source>
        <dbReference type="PROSITE" id="PS50850"/>
    </source>
</evidence>
<organism evidence="11 12">
    <name type="scientific">Sphingomonas oligophenolica</name>
    <dbReference type="NCBI Taxonomy" id="301154"/>
    <lineage>
        <taxon>Bacteria</taxon>
        <taxon>Pseudomonadati</taxon>
        <taxon>Pseudomonadota</taxon>
        <taxon>Alphaproteobacteria</taxon>
        <taxon>Sphingomonadales</taxon>
        <taxon>Sphingomonadaceae</taxon>
        <taxon>Sphingomonas</taxon>
    </lineage>
</organism>
<keyword evidence="6" id="KW-0769">Symport</keyword>
<feature type="domain" description="Major facilitator superfamily (MFS) profile" evidence="10">
    <location>
        <begin position="26"/>
        <end position="435"/>
    </location>
</feature>
<dbReference type="PROSITE" id="PS00217">
    <property type="entry name" value="SUGAR_TRANSPORT_2"/>
    <property type="match status" value="1"/>
</dbReference>
<feature type="transmembrane region" description="Helical" evidence="9">
    <location>
        <begin position="408"/>
        <end position="429"/>
    </location>
</feature>
<keyword evidence="5 9" id="KW-0812">Transmembrane</keyword>
<evidence type="ECO:0000256" key="4">
    <source>
        <dbReference type="ARBA" id="ARBA00022475"/>
    </source>
</evidence>
<feature type="transmembrane region" description="Helical" evidence="9">
    <location>
        <begin position="62"/>
        <end position="86"/>
    </location>
</feature>
<evidence type="ECO:0000313" key="12">
    <source>
        <dbReference type="Proteomes" id="UP001419910"/>
    </source>
</evidence>
<dbReference type="InterPro" id="IPR005829">
    <property type="entry name" value="Sugar_transporter_CS"/>
</dbReference>
<dbReference type="Proteomes" id="UP001419910">
    <property type="component" value="Unassembled WGS sequence"/>
</dbReference>
<feature type="transmembrane region" description="Helical" evidence="9">
    <location>
        <begin position="35"/>
        <end position="56"/>
    </location>
</feature>
<dbReference type="InterPro" id="IPR020846">
    <property type="entry name" value="MFS_dom"/>
</dbReference>
<dbReference type="InterPro" id="IPR036259">
    <property type="entry name" value="MFS_trans_sf"/>
</dbReference>
<name>A0ABU9XWY2_9SPHN</name>
<evidence type="ECO:0000256" key="1">
    <source>
        <dbReference type="ARBA" id="ARBA00004651"/>
    </source>
</evidence>
<comment type="subcellular location">
    <subcellularLocation>
        <location evidence="1">Cell membrane</location>
        <topology evidence="1">Multi-pass membrane protein</topology>
    </subcellularLocation>
</comment>
<comment type="caution">
    <text evidence="11">The sequence shown here is derived from an EMBL/GenBank/DDBJ whole genome shotgun (WGS) entry which is preliminary data.</text>
</comment>
<protein>
    <submittedName>
        <fullName evidence="11">MFS transporter</fullName>
    </submittedName>
</protein>
<dbReference type="PROSITE" id="PS00216">
    <property type="entry name" value="SUGAR_TRANSPORT_1"/>
    <property type="match status" value="1"/>
</dbReference>
<keyword evidence="4" id="KW-1003">Cell membrane</keyword>
<evidence type="ECO:0000256" key="9">
    <source>
        <dbReference type="SAM" id="Phobius"/>
    </source>
</evidence>
<feature type="transmembrane region" description="Helical" evidence="9">
    <location>
        <begin position="98"/>
        <end position="116"/>
    </location>
</feature>
<dbReference type="PANTHER" id="PTHR43528">
    <property type="entry name" value="ALPHA-KETOGLUTARATE PERMEASE"/>
    <property type="match status" value="1"/>
</dbReference>
<dbReference type="PANTHER" id="PTHR43528:SF1">
    <property type="entry name" value="ALPHA-KETOGLUTARATE PERMEASE"/>
    <property type="match status" value="1"/>
</dbReference>
<evidence type="ECO:0000256" key="7">
    <source>
        <dbReference type="ARBA" id="ARBA00022989"/>
    </source>
</evidence>
<dbReference type="RefSeq" id="WP_343887586.1">
    <property type="nucleotide sequence ID" value="NZ_BAAAEH010000005.1"/>
</dbReference>
<feature type="transmembrane region" description="Helical" evidence="9">
    <location>
        <begin position="378"/>
        <end position="402"/>
    </location>
</feature>
<gene>
    <name evidence="11" type="ORF">ABC974_00085</name>
</gene>
<keyword evidence="12" id="KW-1185">Reference proteome</keyword>
<dbReference type="Pfam" id="PF07690">
    <property type="entry name" value="MFS_1"/>
    <property type="match status" value="1"/>
</dbReference>
<evidence type="ECO:0000256" key="8">
    <source>
        <dbReference type="ARBA" id="ARBA00023136"/>
    </source>
</evidence>
<evidence type="ECO:0000256" key="2">
    <source>
        <dbReference type="ARBA" id="ARBA00008240"/>
    </source>
</evidence>
<reference evidence="11 12" key="1">
    <citation type="submission" date="2024-05" db="EMBL/GenBank/DDBJ databases">
        <authorList>
            <person name="Liu Q."/>
            <person name="Xin Y.-H."/>
        </authorList>
    </citation>
    <scope>NUCLEOTIDE SEQUENCE [LARGE SCALE GENOMIC DNA]</scope>
    <source>
        <strain evidence="11 12">CGMCC 1.10181</strain>
    </source>
</reference>
<feature type="transmembrane region" description="Helical" evidence="9">
    <location>
        <begin position="163"/>
        <end position="186"/>
    </location>
</feature>
<keyword evidence="7 9" id="KW-1133">Transmembrane helix</keyword>
<dbReference type="EMBL" id="JBDIME010000001">
    <property type="protein sequence ID" value="MEN2788013.1"/>
    <property type="molecule type" value="Genomic_DNA"/>
</dbReference>
<feature type="transmembrane region" description="Helical" evidence="9">
    <location>
        <begin position="198"/>
        <end position="217"/>
    </location>
</feature>
<dbReference type="InterPro" id="IPR051084">
    <property type="entry name" value="H+-coupled_symporters"/>
</dbReference>
<proteinExistence type="inferred from homology"/>
<keyword evidence="8 9" id="KW-0472">Membrane</keyword>
<accession>A0ABU9XWY2</accession>
<keyword evidence="3" id="KW-0813">Transport</keyword>
<evidence type="ECO:0000313" key="11">
    <source>
        <dbReference type="EMBL" id="MEN2788013.1"/>
    </source>
</evidence>
<feature type="transmembrane region" description="Helical" evidence="9">
    <location>
        <begin position="316"/>
        <end position="336"/>
    </location>
</feature>
<dbReference type="Gene3D" id="1.20.1250.20">
    <property type="entry name" value="MFS general substrate transporter like domains"/>
    <property type="match status" value="2"/>
</dbReference>
<feature type="transmembrane region" description="Helical" evidence="9">
    <location>
        <begin position="284"/>
        <end position="304"/>
    </location>
</feature>
<evidence type="ECO:0000256" key="3">
    <source>
        <dbReference type="ARBA" id="ARBA00022448"/>
    </source>
</evidence>
<evidence type="ECO:0000256" key="5">
    <source>
        <dbReference type="ARBA" id="ARBA00022692"/>
    </source>
</evidence>
<dbReference type="InterPro" id="IPR011701">
    <property type="entry name" value="MFS"/>
</dbReference>
<dbReference type="SUPFAM" id="SSF103473">
    <property type="entry name" value="MFS general substrate transporter"/>
    <property type="match status" value="1"/>
</dbReference>
<comment type="similarity">
    <text evidence="2">Belongs to the major facilitator superfamily. Metabolite:H+ Symporter (MHS) family (TC 2.A.1.6) family.</text>
</comment>
<evidence type="ECO:0000256" key="6">
    <source>
        <dbReference type="ARBA" id="ARBA00022847"/>
    </source>
</evidence>
<sequence length="440" mass="46561">MSQQVNAAGTASPARPIPTGKEIARALGSAMIGNWFELFDFIIYGYFAAQIGKAMFPAADPVTIILSSFATYGVGFVMRPIGSMVLGSLGDRHGRKAALVFTMFLMAFSTCATGLIPPYSAIGVAAPVILVLCRLLQGFAAGGEWGGATTFLVEYAPPHRRGLFGALQQLSTSLAIVSAVSIALLLNVMLTPAALESWGWRVPFIAGLLVAPLGLYLRAKVPETPSFRAEGEDRPTRPLREALTIHRRAVLTIFGLVIIWTVAGYTYGAFLVNFATQVLKVDPSWALTGTLVGAIVNIVVIPLTGWASDHVGRKPFLVASALGFLLVSIPLFQLMATERTGLSVVVTTACAGVLSGLFSGVAPTFLCELLPTRVRYTALSVGYNMAVMLFGGFAPFIATLLVKETGLLISPAFYITACAAVSLTVILTLRAPDPATALDR</sequence>
<dbReference type="PROSITE" id="PS50850">
    <property type="entry name" value="MFS"/>
    <property type="match status" value="1"/>
</dbReference>
<feature type="transmembrane region" description="Helical" evidence="9">
    <location>
        <begin position="342"/>
        <end position="366"/>
    </location>
</feature>
<feature type="transmembrane region" description="Helical" evidence="9">
    <location>
        <begin position="122"/>
        <end position="142"/>
    </location>
</feature>
<feature type="transmembrane region" description="Helical" evidence="9">
    <location>
        <begin position="249"/>
        <end position="272"/>
    </location>
</feature>